<evidence type="ECO:0000313" key="1">
    <source>
        <dbReference type="EMBL" id="GBM51850.1"/>
    </source>
</evidence>
<accession>A0A4Y2GE23</accession>
<sequence length="135" mass="15793">MKGLLRKNMHELQWQTSWKNGDTGRKNFNIMPSVSLYPTNWIRKDVIFLSQHGPFPAYLKKFHLPDSDFCSCGGICTALHYARECILTVSWHMSKPVPNFEQEWQKRVANNLVSRHNICRIVIFISESIHILRPP</sequence>
<proteinExistence type="predicted"/>
<dbReference type="AlphaFoldDB" id="A0A4Y2GE23"/>
<evidence type="ECO:0000313" key="2">
    <source>
        <dbReference type="Proteomes" id="UP000499080"/>
    </source>
</evidence>
<reference evidence="1 2" key="1">
    <citation type="journal article" date="2019" name="Sci. Rep.">
        <title>Orb-weaving spider Araneus ventricosus genome elucidates the spidroin gene catalogue.</title>
        <authorList>
            <person name="Kono N."/>
            <person name="Nakamura H."/>
            <person name="Ohtoshi R."/>
            <person name="Moran D.A.P."/>
            <person name="Shinohara A."/>
            <person name="Yoshida Y."/>
            <person name="Fujiwara M."/>
            <person name="Mori M."/>
            <person name="Tomita M."/>
            <person name="Arakawa K."/>
        </authorList>
    </citation>
    <scope>NUCLEOTIDE SEQUENCE [LARGE SCALE GENOMIC DNA]</scope>
</reference>
<gene>
    <name evidence="1" type="ORF">AVEN_8712_1</name>
</gene>
<organism evidence="1 2">
    <name type="scientific">Araneus ventricosus</name>
    <name type="common">Orbweaver spider</name>
    <name type="synonym">Epeira ventricosa</name>
    <dbReference type="NCBI Taxonomy" id="182803"/>
    <lineage>
        <taxon>Eukaryota</taxon>
        <taxon>Metazoa</taxon>
        <taxon>Ecdysozoa</taxon>
        <taxon>Arthropoda</taxon>
        <taxon>Chelicerata</taxon>
        <taxon>Arachnida</taxon>
        <taxon>Araneae</taxon>
        <taxon>Araneomorphae</taxon>
        <taxon>Entelegynae</taxon>
        <taxon>Araneoidea</taxon>
        <taxon>Araneidae</taxon>
        <taxon>Araneus</taxon>
    </lineage>
</organism>
<comment type="caution">
    <text evidence="1">The sequence shown here is derived from an EMBL/GenBank/DDBJ whole genome shotgun (WGS) entry which is preliminary data.</text>
</comment>
<keyword evidence="2" id="KW-1185">Reference proteome</keyword>
<dbReference type="EMBL" id="BGPR01001353">
    <property type="protein sequence ID" value="GBM51850.1"/>
    <property type="molecule type" value="Genomic_DNA"/>
</dbReference>
<name>A0A4Y2GE23_ARAVE</name>
<dbReference type="Proteomes" id="UP000499080">
    <property type="component" value="Unassembled WGS sequence"/>
</dbReference>
<protein>
    <submittedName>
        <fullName evidence="1">Uncharacterized protein</fullName>
    </submittedName>
</protein>